<comment type="subunit">
    <text evidence="12">The complex is composed of two ATP-binding proteins (NikD and NikE), two transmembrane proteins (NikB and NikC) and a solute-binding protein (NikA).</text>
</comment>
<keyword evidence="9" id="KW-0406">Ion transport</keyword>
<dbReference type="InterPro" id="IPR003593">
    <property type="entry name" value="AAA+_ATPase"/>
</dbReference>
<dbReference type="AlphaFoldDB" id="A0AB73T3R8"/>
<dbReference type="Gene3D" id="3.40.50.300">
    <property type="entry name" value="P-loop containing nucleotide triphosphate hydrolases"/>
    <property type="match status" value="1"/>
</dbReference>
<gene>
    <name evidence="17" type="ORF">C7383_106125</name>
</gene>
<evidence type="ECO:0000256" key="7">
    <source>
        <dbReference type="ARBA" id="ARBA00022840"/>
    </source>
</evidence>
<keyword evidence="7 17" id="KW-0067">ATP-binding</keyword>
<dbReference type="PROSITE" id="PS50893">
    <property type="entry name" value="ABC_TRANSPORTER_2"/>
    <property type="match status" value="1"/>
</dbReference>
<organism evidence="17 18">
    <name type="scientific">Murimonas intestini</name>
    <dbReference type="NCBI Taxonomy" id="1337051"/>
    <lineage>
        <taxon>Bacteria</taxon>
        <taxon>Bacillati</taxon>
        <taxon>Bacillota</taxon>
        <taxon>Clostridia</taxon>
        <taxon>Lachnospirales</taxon>
        <taxon>Lachnospiraceae</taxon>
        <taxon>Murimonas</taxon>
    </lineage>
</organism>
<evidence type="ECO:0000256" key="15">
    <source>
        <dbReference type="ARBA" id="ARBA00048610"/>
    </source>
</evidence>
<dbReference type="Proteomes" id="UP000245412">
    <property type="component" value="Unassembled WGS sequence"/>
</dbReference>
<evidence type="ECO:0000256" key="11">
    <source>
        <dbReference type="ARBA" id="ARBA00023136"/>
    </source>
</evidence>
<evidence type="ECO:0000256" key="1">
    <source>
        <dbReference type="ARBA" id="ARBA00004202"/>
    </source>
</evidence>
<keyword evidence="3" id="KW-0813">Transport</keyword>
<evidence type="ECO:0000313" key="18">
    <source>
        <dbReference type="Proteomes" id="UP000245412"/>
    </source>
</evidence>
<comment type="caution">
    <text evidence="17">The sequence shown here is derived from an EMBL/GenBank/DDBJ whole genome shotgun (WGS) entry which is preliminary data.</text>
</comment>
<keyword evidence="18" id="KW-1185">Reference proteome</keyword>
<comment type="subcellular location">
    <subcellularLocation>
        <location evidence="1">Cell membrane</location>
        <topology evidence="1">Peripheral membrane protein</topology>
    </subcellularLocation>
</comment>
<dbReference type="RefSeq" id="WP_187374305.1">
    <property type="nucleotide sequence ID" value="NZ_CABJAT010000006.1"/>
</dbReference>
<dbReference type="SUPFAM" id="SSF52540">
    <property type="entry name" value="P-loop containing nucleoside triphosphate hydrolases"/>
    <property type="match status" value="1"/>
</dbReference>
<evidence type="ECO:0000256" key="9">
    <source>
        <dbReference type="ARBA" id="ARBA00023065"/>
    </source>
</evidence>
<evidence type="ECO:0000256" key="3">
    <source>
        <dbReference type="ARBA" id="ARBA00022448"/>
    </source>
</evidence>
<dbReference type="GO" id="GO:0015413">
    <property type="term" value="F:ABC-type nickel transporter activity"/>
    <property type="evidence" value="ECO:0007669"/>
    <property type="project" value="UniProtKB-EC"/>
</dbReference>
<evidence type="ECO:0000256" key="14">
    <source>
        <dbReference type="ARBA" id="ARBA00044143"/>
    </source>
</evidence>
<dbReference type="InterPro" id="IPR027417">
    <property type="entry name" value="P-loop_NTPase"/>
</dbReference>
<evidence type="ECO:0000256" key="12">
    <source>
        <dbReference type="ARBA" id="ARBA00038669"/>
    </source>
</evidence>
<keyword evidence="4" id="KW-1003">Cell membrane</keyword>
<evidence type="ECO:0000256" key="2">
    <source>
        <dbReference type="ARBA" id="ARBA00005417"/>
    </source>
</evidence>
<evidence type="ECO:0000256" key="8">
    <source>
        <dbReference type="ARBA" id="ARBA00022967"/>
    </source>
</evidence>
<keyword evidence="8" id="KW-1278">Translocase</keyword>
<name>A0AB73T3R8_9FIRM</name>
<dbReference type="SMART" id="SM00382">
    <property type="entry name" value="AAA"/>
    <property type="match status" value="1"/>
</dbReference>
<evidence type="ECO:0000259" key="16">
    <source>
        <dbReference type="PROSITE" id="PS50893"/>
    </source>
</evidence>
<proteinExistence type="inferred from homology"/>
<dbReference type="EC" id="7.2.2.11" evidence="13"/>
<evidence type="ECO:0000256" key="6">
    <source>
        <dbReference type="ARBA" id="ARBA00022741"/>
    </source>
</evidence>
<dbReference type="GO" id="GO:0005524">
    <property type="term" value="F:ATP binding"/>
    <property type="evidence" value="ECO:0007669"/>
    <property type="project" value="UniProtKB-KW"/>
</dbReference>
<keyword evidence="11" id="KW-0472">Membrane</keyword>
<protein>
    <recommendedName>
        <fullName evidence="14">Nickel import system ATP-binding protein NikD</fullName>
        <ecNumber evidence="13">7.2.2.11</ecNumber>
    </recommendedName>
</protein>
<keyword evidence="5" id="KW-0533">Nickel</keyword>
<feature type="domain" description="ABC transporter" evidence="16">
    <location>
        <begin position="3"/>
        <end position="249"/>
    </location>
</feature>
<comment type="catalytic activity">
    <reaction evidence="15">
        <text>Ni(2+)(out) + ATP + H2O = Ni(2+)(in) + ADP + phosphate + H(+)</text>
        <dbReference type="Rhea" id="RHEA:15557"/>
        <dbReference type="ChEBI" id="CHEBI:15377"/>
        <dbReference type="ChEBI" id="CHEBI:15378"/>
        <dbReference type="ChEBI" id="CHEBI:30616"/>
        <dbReference type="ChEBI" id="CHEBI:43474"/>
        <dbReference type="ChEBI" id="CHEBI:49786"/>
        <dbReference type="ChEBI" id="CHEBI:456216"/>
        <dbReference type="EC" id="7.2.2.11"/>
    </reaction>
    <physiologicalReaction direction="left-to-right" evidence="15">
        <dbReference type="Rhea" id="RHEA:15558"/>
    </physiologicalReaction>
</comment>
<sequence>MRLEVAQLHITAQMKGGTFSTVVQNICLSVETGKRLAIVGQSGSGKTMTAMAILGLLPENCSALGHVVWNGIDILSLNARQRRSYLGTDFALIPQSGADFLNPSLKVGTQFREVLRRARIERSLQGTLMHRLLSGTGFDDPAQILRSYPFQLSGGMAQRVVMAMAAAGNPHLVIADEPTRGIDQENIRVFLANLNTLFKDSAILLITHDISVAAACDEILVMNDGHVIESAPARILLQHPKAKYTRRLICNLPTAYTSKKEALINDA</sequence>
<evidence type="ECO:0000256" key="13">
    <source>
        <dbReference type="ARBA" id="ARBA00039098"/>
    </source>
</evidence>
<comment type="similarity">
    <text evidence="2">Belongs to the ABC transporter superfamily.</text>
</comment>
<dbReference type="PANTHER" id="PTHR43297">
    <property type="entry name" value="OLIGOPEPTIDE TRANSPORT ATP-BINDING PROTEIN APPD"/>
    <property type="match status" value="1"/>
</dbReference>
<dbReference type="GO" id="GO:0016887">
    <property type="term" value="F:ATP hydrolysis activity"/>
    <property type="evidence" value="ECO:0007669"/>
    <property type="project" value="InterPro"/>
</dbReference>
<evidence type="ECO:0000256" key="5">
    <source>
        <dbReference type="ARBA" id="ARBA00022596"/>
    </source>
</evidence>
<evidence type="ECO:0000313" key="17">
    <source>
        <dbReference type="EMBL" id="PWJ75555.1"/>
    </source>
</evidence>
<dbReference type="GO" id="GO:0005886">
    <property type="term" value="C:plasma membrane"/>
    <property type="evidence" value="ECO:0007669"/>
    <property type="project" value="UniProtKB-SubCell"/>
</dbReference>
<evidence type="ECO:0000256" key="4">
    <source>
        <dbReference type="ARBA" id="ARBA00022475"/>
    </source>
</evidence>
<keyword evidence="10" id="KW-0921">Nickel transport</keyword>
<dbReference type="InterPro" id="IPR017871">
    <property type="entry name" value="ABC_transporter-like_CS"/>
</dbReference>
<dbReference type="InterPro" id="IPR050388">
    <property type="entry name" value="ABC_Ni/Peptide_Import"/>
</dbReference>
<dbReference type="InterPro" id="IPR003439">
    <property type="entry name" value="ABC_transporter-like_ATP-bd"/>
</dbReference>
<keyword evidence="6" id="KW-0547">Nucleotide-binding</keyword>
<evidence type="ECO:0000256" key="10">
    <source>
        <dbReference type="ARBA" id="ARBA00023112"/>
    </source>
</evidence>
<dbReference type="Pfam" id="PF00005">
    <property type="entry name" value="ABC_tran"/>
    <property type="match status" value="1"/>
</dbReference>
<accession>A0AB73T3R8</accession>
<reference evidence="17 18" key="1">
    <citation type="submission" date="2018-05" db="EMBL/GenBank/DDBJ databases">
        <authorList>
            <person name="Goeker M."/>
            <person name="Huntemann M."/>
            <person name="Clum A."/>
            <person name="Pillay M."/>
            <person name="Palaniappan K."/>
            <person name="Varghese N."/>
            <person name="Mikhailova N."/>
            <person name="Stamatis D."/>
            <person name="Reddy T."/>
            <person name="Daum C."/>
            <person name="Shapiro N."/>
            <person name="Ivanova N."/>
            <person name="Kyrpides N."/>
            <person name="Woyke T."/>
        </authorList>
    </citation>
    <scope>NUCLEOTIDE SEQUENCE [LARGE SCALE GENOMIC DNA]</scope>
    <source>
        <strain evidence="17 18">DSM 26524</strain>
    </source>
</reference>
<dbReference type="PROSITE" id="PS00211">
    <property type="entry name" value="ABC_TRANSPORTER_1"/>
    <property type="match status" value="1"/>
</dbReference>
<dbReference type="EMBL" id="QGGY01000006">
    <property type="protein sequence ID" value="PWJ75555.1"/>
    <property type="molecule type" value="Genomic_DNA"/>
</dbReference>
<dbReference type="PANTHER" id="PTHR43297:SF13">
    <property type="entry name" value="NICKEL ABC TRANSPORTER, ATP-BINDING PROTEIN"/>
    <property type="match status" value="1"/>
</dbReference>